<dbReference type="SUPFAM" id="SSF55781">
    <property type="entry name" value="GAF domain-like"/>
    <property type="match status" value="1"/>
</dbReference>
<dbReference type="Pfam" id="PF01590">
    <property type="entry name" value="GAF"/>
    <property type="match status" value="1"/>
</dbReference>
<reference evidence="3" key="1">
    <citation type="journal article" date="2011" name="PLoS Biol.">
        <title>Gene gain and loss during evolution of obligate parasitism in the white rust pathogen of Arabidopsis thaliana.</title>
        <authorList>
            <person name="Kemen E."/>
            <person name="Gardiner A."/>
            <person name="Schultz-Larsen T."/>
            <person name="Kemen A.C."/>
            <person name="Balmuth A.L."/>
            <person name="Robert-Seilaniantz A."/>
            <person name="Bailey K."/>
            <person name="Holub E."/>
            <person name="Studholme D.J."/>
            <person name="Maclean D."/>
            <person name="Jones J.D."/>
        </authorList>
    </citation>
    <scope>NUCLEOTIDE SEQUENCE</scope>
</reference>
<dbReference type="EMBL" id="FR824111">
    <property type="protein sequence ID" value="CCA19212.1"/>
    <property type="molecule type" value="Genomic_DNA"/>
</dbReference>
<dbReference type="AlphaFoldDB" id="F0WDE0"/>
<name>F0WDE0_9STRA</name>
<feature type="region of interest" description="Disordered" evidence="1">
    <location>
        <begin position="430"/>
        <end position="452"/>
    </location>
</feature>
<feature type="compositionally biased region" description="Low complexity" evidence="1">
    <location>
        <begin position="1"/>
        <end position="19"/>
    </location>
</feature>
<feature type="domain" description="GAF" evidence="2">
    <location>
        <begin position="526"/>
        <end position="653"/>
    </location>
</feature>
<sequence length="693" mass="78679">MRSLLSSSFSSTGDGDSPSIRLPQFLSNKDDREEAINQTIPFSYDSRILRAITNRVYSSVDWDNLFTAFNDCEWKQQNSGFESYNQSQENSYLVVTKGQLTCSMQELRNALSESSTQTYNDTMSAVFGDSFVCGILRHQAKVNLRKYMEQQHSSSADADLVLESDSQECDVAVKSAVFARSSFFSRNEQWDYLDFINDRPNKTGFTKVWSSFDNPSSSQEIEKGLKHLHNIIAGYSVEDVKTEGGQRECRILFYARYVEEHEFRSKLRKASSRMIRKRLDNMSAAMPRLLALVYRRRLGAQIMIDKKRILNTNMDCVCCTTFLTNEKKQCQLCGNAACKTCTTRQYREEYGKGPEEVDICQGCLARVKNCNFNRIQVKDLKPFKIRANSQGTPSTASVLACLLEKSLSEADVQKKSSVIAVIKHMTELLREESEGSASTTDTDKSIDENANLSSLPEPEYFEIIKNTPLQEISLENCVLANAEARSYALNYANPLDRTPLPPLCSNEAKRLEVIEKHKLWQLGSIEELDIICDLIAKRMDCQFGFVTIISEKEMLVIGSSIPDYRLLVVPREKTMCTHLVPANMPLIVPSLQADIRFYDAGVTKLTGADFYCGCPLVLEDDVVVGVVSCVAQKNRQVTQSQYNAMGRLARTASRVVQTRSKRIALRQLRRRNHFPFPLNRIAIDQQYTWVYRT</sequence>
<dbReference type="HOGENOM" id="CLU_013242_2_0_1"/>
<dbReference type="PANTHER" id="PTHR43102">
    <property type="entry name" value="SLR1143 PROTEIN"/>
    <property type="match status" value="1"/>
</dbReference>
<organism evidence="3">
    <name type="scientific">Albugo laibachii Nc14</name>
    <dbReference type="NCBI Taxonomy" id="890382"/>
    <lineage>
        <taxon>Eukaryota</taxon>
        <taxon>Sar</taxon>
        <taxon>Stramenopiles</taxon>
        <taxon>Oomycota</taxon>
        <taxon>Peronosporomycetes</taxon>
        <taxon>Albuginales</taxon>
        <taxon>Albuginaceae</taxon>
        <taxon>Albugo</taxon>
    </lineage>
</organism>
<feature type="region of interest" description="Disordered" evidence="1">
    <location>
        <begin position="1"/>
        <end position="22"/>
    </location>
</feature>
<dbReference type="Gene3D" id="3.30.450.40">
    <property type="match status" value="1"/>
</dbReference>
<dbReference type="PANTHER" id="PTHR43102:SF2">
    <property type="entry name" value="GAF DOMAIN-CONTAINING PROTEIN"/>
    <property type="match status" value="1"/>
</dbReference>
<protein>
    <submittedName>
        <fullName evidence="3">GAF domaincontaining protein putative</fullName>
    </submittedName>
</protein>
<evidence type="ECO:0000313" key="3">
    <source>
        <dbReference type="EMBL" id="CCA19212.1"/>
    </source>
</evidence>
<dbReference type="InterPro" id="IPR029016">
    <property type="entry name" value="GAF-like_dom_sf"/>
</dbReference>
<gene>
    <name evidence="3" type="primary">AlNc14C66G4660</name>
    <name evidence="3" type="ORF">ALNC14_053550</name>
</gene>
<accession>F0WDE0</accession>
<dbReference type="InterPro" id="IPR003018">
    <property type="entry name" value="GAF"/>
</dbReference>
<proteinExistence type="predicted"/>
<reference evidence="3" key="2">
    <citation type="submission" date="2011-02" db="EMBL/GenBank/DDBJ databases">
        <authorList>
            <person name="MacLean D."/>
        </authorList>
    </citation>
    <scope>NUCLEOTIDE SEQUENCE</scope>
</reference>
<evidence type="ECO:0000256" key="1">
    <source>
        <dbReference type="SAM" id="MobiDB-lite"/>
    </source>
</evidence>
<evidence type="ECO:0000259" key="2">
    <source>
        <dbReference type="Pfam" id="PF01590"/>
    </source>
</evidence>